<dbReference type="PANTHER" id="PTHR46532:SF4">
    <property type="entry name" value="AAA+ ATPASE DOMAIN-CONTAINING PROTEIN"/>
    <property type="match status" value="1"/>
</dbReference>
<feature type="compositionally biased region" description="Basic and acidic residues" evidence="15">
    <location>
        <begin position="421"/>
        <end position="430"/>
    </location>
</feature>
<dbReference type="OMA" id="WWKKASW"/>
<dbReference type="FunFam" id="1.10.8.1220:FF:000001">
    <property type="entry name" value="Dynein axonemal heavy chain 5"/>
    <property type="match status" value="1"/>
</dbReference>
<feature type="domain" description="AAA+ ATPase" evidence="16">
    <location>
        <begin position="1904"/>
        <end position="2048"/>
    </location>
</feature>
<dbReference type="GO" id="GO:0005874">
    <property type="term" value="C:microtubule"/>
    <property type="evidence" value="ECO:0007669"/>
    <property type="project" value="UniProtKB-KW"/>
</dbReference>
<dbReference type="InterPro" id="IPR042222">
    <property type="entry name" value="Dynein_2_N"/>
</dbReference>
<evidence type="ECO:0000256" key="15">
    <source>
        <dbReference type="SAM" id="MobiDB-lite"/>
    </source>
</evidence>
<dbReference type="Gene3D" id="1.20.58.1120">
    <property type="match status" value="1"/>
</dbReference>
<keyword evidence="11" id="KW-0505">Motor protein</keyword>
<dbReference type="Gene3D" id="1.10.8.720">
    <property type="entry name" value="Region D6 of dynein motor"/>
    <property type="match status" value="1"/>
</dbReference>
<evidence type="ECO:0000256" key="10">
    <source>
        <dbReference type="ARBA" id="ARBA00023069"/>
    </source>
</evidence>
<keyword evidence="9 14" id="KW-0175">Coiled coil</keyword>
<dbReference type="EMBL" id="DS113317">
    <property type="protein sequence ID" value="EAY11573.1"/>
    <property type="molecule type" value="Genomic_DNA"/>
</dbReference>
<dbReference type="FunFam" id="1.20.140.100:FF:000003">
    <property type="entry name" value="Dynein, axonemal, heavy chain 5"/>
    <property type="match status" value="1"/>
</dbReference>
<dbReference type="Gene3D" id="1.20.140.100">
    <property type="entry name" value="Dynein heavy chain, N-terminal domain 2"/>
    <property type="match status" value="1"/>
</dbReference>
<keyword evidence="7" id="KW-0067">ATP-binding</keyword>
<reference evidence="17" key="1">
    <citation type="submission" date="2006-10" db="EMBL/GenBank/DDBJ databases">
        <authorList>
            <person name="Amadeo P."/>
            <person name="Zhao Q."/>
            <person name="Wortman J."/>
            <person name="Fraser-Liggett C."/>
            <person name="Carlton J."/>
        </authorList>
    </citation>
    <scope>NUCLEOTIDE SEQUENCE</scope>
    <source>
        <strain evidence="17">G3</strain>
    </source>
</reference>
<dbReference type="SMR" id="A2E755"/>
<dbReference type="InterPro" id="IPR035699">
    <property type="entry name" value="AAA_6"/>
</dbReference>
<dbReference type="GO" id="GO:0060294">
    <property type="term" value="P:cilium movement involved in cell motility"/>
    <property type="evidence" value="ECO:0000318"/>
    <property type="project" value="GO_Central"/>
</dbReference>
<feature type="compositionally biased region" description="Basic and acidic residues" evidence="15">
    <location>
        <begin position="4082"/>
        <end position="4093"/>
    </location>
</feature>
<keyword evidence="3" id="KW-0963">Cytoplasm</keyword>
<dbReference type="InterPro" id="IPR024317">
    <property type="entry name" value="Dynein_heavy_chain_D4_dom"/>
</dbReference>
<sequence length="4660" mass="530193">MADPRYKFLWTKIAENLLFENSNAVEDWAANLSGEQMSKINNFLSTHDEVPALFFYVTSREPLEMTVSDDPSEYPGKSCILTPYFLKIEKENKQALSNNNIDQLVAAGIIAGDPISSFNSMFSKSYSGVIRTALDSADEGIDRKSLNIILTGIERKSQSISSTVEATSKAVILEPPADMHGVTLDSQSLLQASHDDSITNKFAQKMQQWCEQIQGLLNVTEQVRQEDEDSGPRAEMDYWRERLSIFSSLVESIKSNDVRIVVSVLKIKRPPILTLWNELDAKITASANEAKDNVKYLTSLEKYTELLYALDPPECGELVPGLITSVSMVHNISRYYRSPQRICTLLKKVTNQMINTCVHYICPSGQLYEQDRTLLIKKFHECIDLNKRYQECYNNTMKTKVPSLDTTQPANKTGDLNKTGKSSDKKDDSNTTRELKTHFIIFGKFDAFSERCDYLINLFTTINEFNNLSKCRLEGMAPIVTRFVEDIDFTKRVSYKMLDPRNQTFQKDYKLFQTNCVQLDTQIRQIISDAFQVTPTPMAALDLYTELSGTMTRQQGKAELEKWFTKTLTRYSEDLDLVDKEQQQMASSFNNKKLQIKNMPPIAGCIARTRQLMDRITGPMEVFKKHEGVFDKGENKKLVAKYNPTLYKLADLEKKCYELFQDNAALLKKEMQNTLIKMDSNHVLTVNFSHDVLRIFQEANVFCRFKFDLPPQFESFVSQEAHIKKCRTELQNLLVRHDTILFQITETFPDLFRDAQMKLEAVIAPGGQTLTWSSLNIDNYIETLKQKISQIEDVLNKVNDIRTFSINKSLQEIAETPLCPPFKSNITDPQHFIDEISSHAAEAVQKINARVQGIQASVCEIINIISTVSDIDPKKEDDDGKSEPKQLFQYNKEDNTMIVTGSLVWSMFKTYEEITFRAVVKCFKNSMNDLCEALKAAKEHDPTLFSTELRPTVPDLTLSPDINGIQSTLNEGVRAMLRATQDIQTFVLARFPSAPEQQKTEKHNEEKDRDIDEEGEPAGLAVAQNQDFRAQNYFNALTRDYPTIALIISMTNRMKEFIPKINEYTAKFNEYSFLWESDGDKSFQEFEATNPSIRQIKEKMDNFMLLESKIEDIVEKTRVGPIIIDCSGVKSALIAEAKKWKQKYGDLLNKIGRSKMLELNDFIEKMKNALSKSINQLDDLRSTMDALKAVREKSAEYDQLMAPIEESYSLLAKNGITVPQEELDMFDNIQYNWGKLRALEQEQQETLQKVSPQFKNQVIEGMAQFLEDFKQFQIQYNQEGPMAPGLTPAEASEKLKIFQHQFDNIQKRWITYSGGQDLFGLEKTKLDSIDVLAKQLKNLTTLYNLYSEVNTYTRQIRDFLWVEVKFSDIEVKMTEFQTRTRHLPAEMRGWAAYQDLGQKIDNFVDTMPLLEALSNPAVKPVHWDEIKKLTHVDIDTDKDVFRLGHVFDAGLLNFKEDVQDICNAATQEAKIEAKLREIEGDWQATEFTFSPYKGMQDMLLKGAETNEIITKIEDSLMALSSLNSNRFVARFKSQVESWMKKLSVSRDVITEWQQVQSMWIYLEAVFSGGDIAKYMTQETKAFAQINKNWMTIMKNASDVKNVVTVCFVDEGLAKLFKHLLEQLQKCQKALSGYIEKKRQSFPRFYFLSEPVILEILGQASDPQAIQPHIHSIFDNLTHLEFDQMQYNKILGFESGEGEKVKLYQPFLAQDNVEKWLNDLINKMRQTLLNICTEMSTQIQTFTVEQWVNADFPAQIMLLAMMIWWTERTEDTLKRANGKNQKIFKETKDEFEMRFKKLVEIAGGLDKSKKLKSVHIEVLITLFLHNRDIYNSLVDMKIKSPLDFEWQKQMRYYWKPEGRKCIIAITDVEREYSYEYLGCTGRLVITPLTDRCYITLAQALGLSMGGAPAGPAGTGKTETVKDMAKALGIMCVVFNCSDQMNNQGLGRIFRGLAQAGCWGDFDEFNRIELDVLSVAAQQVATIFNACRERQRIFKFVDGNMVELDNRVAIFITMNPGYAGRQELPENLKIQFRMVAMMVPDKRLIMKVKLASSGFQDYMSLSDKFALLYALCSEQLSKQIHYDWGLRNILSVLRFSKEVRANNPTMNEQELLNRVLMNMNLAKLVDDDEPLFLDLLQDVFDKKPDQQPDMAIKNSIIENAVAHGLDPFPEWMAKAMQLQETCEVRHGIMILGPSGSGKSSLLKMLILAYSEVRCPHEFVRMNPKAITSSQMFGTLDPSSNDWTDGIFSSLWRMACKKTNKNVWLGLDGPVDAIWIENLNSVLDDNKTLTLANGDRLPMAPTVKLLFEMSSLDNASPATVSRAGMIYVPSHILTWRPLAMSWSKREDFKAIERIFPELISSFDKLFAYVFKHLKMVMKTSQVHVITTILHIFEAMITSRESDGFIKLNCQDPAILKKLMIFSAMWAFGGFLDLDGRAQLSQWLCKEYAASIPSSIDKAKLFDYVVDLKSGGEWVNWEERLKTYEYPKKETPEFASILVPTINNTQIEYLLQLLAQSGRSILLFGDSGTAKTATINTFLNTFDKERWVSKVFNFSSATTPYLFQTSIESVLEKTIGSSYGPIGGKRMEVFIDDISMPEINEWGDQVTNEIVRQLMEDSGFYSLEKPGEFITVINTQFVAAMCTPGGGRNDVPDRLKRHFSVFNYTLPDVASINRIYATILKGFFVEERGFSQSICNLAGTAVDATHAIWSATKGRMLPTPAKFHYVFNLRDLSRVTQGMLQVTSKEVNTPELFVSLWAHECFRVFPDKFTTDQDKAWFSEAIVKTGCEKFGDAYEHLLREASTRLWCSFMHDPDYSQYEGVEDSKIPRIYEQVSTFDALNKRCREFMDEFNSKPSTKGKKLDLVLFDDAMNHLVRIARIIGMPRGHALLVGVGGSGKQSLTRLASTILGYNIFQVTPGRNYGTNDFLTDIRELYRQAGVLNKRTTFIFTDNEVKQESFLEFINNILTTGEIANLFYRDTYEALMSEMRPIFIKECRGQVDTDQNVYGYFINRVRSNLHIVLCFSPVGEQFRKRNLKFPGLFSGCTIDWFTHWPHQGLYSVVENFLKPIDIIAKDSDIKERLSETFALIHESVEQGCEDYFNRFRRRTFVTPKSYLSFLSSFKTLYQTQLEKIQDDANRMKEGLQKIEDAKVSVANMKSKLSEEKAVVAQKSAEAQQILDVVTVKRAEAETQAAEVQTQKDAQEVEKNKIAVMQEDANAKLQDAMPAKIEAEKALQSLTSGDMNELKGYAQIGAVIMLVFDAVCILLYDKILPYTPEELSTKDGTFQFMTPSLEYGNNYRKSTTLLQTLVNYPKDQINDEQIDLLQPYLTCPIFNPTVAKKASTAAGGICSWVINVCKYHAVEKGVRPLKLQLDQATASLNKAEAALKVLEDALAEKQRALDELQRNYDAALGKQNECTMRAQATEKKLKDAQTLIDALSNEKSRWETQASMLQESILKTVGNATIGAAFNSYCGMFNHVMRQHFLNEAWPNILASNQIPSQGQIDIISLFVTEATLDTWQLQGLPSDELSRQNGVISTNAPTYPLLIDPQGQAHSWIMNRHKQDLIVTSFEDKYFRTHLENALQSGRPLLIEDCGEEIDPILDNILAKNYMKVGRSINVSVGGKDVEVYQGFTLYFTTKLANPKFSPETFAKCSVIEFSVTQNGLQEQLLNLVILREKESLEIDRQRLLAKVAALKASLVDLENKLLDLLRSSKGDLLENTSLITTLNSTKVTSKENTESLNEAMTTNQKIENSRKEYMPVALRGAVIYFLIQDLANVNYMYQISLNQFLGKFFQAIEEAPPDPMTQTRIANIIQTLTYLCFTYIVRGLYEKDKLLFTLQLALKIQLSLNVFDFNDYQIFLKGGAAFSGGDKMGDVQLPDIFSQVKENVLALSQISLFKGHFTEITDQVPKWKELMESQAPENMEPPHICENMTPFHNAVIIRCIRPDRAIFAANKYIGEVLGKEFLEYTMPSLDVISAEAGNQSPVIYLLSAGSDPTPLVEEAAKKAKIPISSISMGQGREEIAEAAIQNAKHKGEWVLLQNCHLGLKYMAALFEMYKTDIANTANAQEKKEEAKDAGAAAAPAKEGEQKKPEKEKVKSVHPDYRLWITTEPNPRFPVNLLQLSIKLTNEPPAGAKANLKRTILSLNQQTIEQLEVSEWRRLIYVLAFFNTTVQERRKFGPLGWCIPYEFNHSDFTASLAFCSAQIVDAQRVSPNPNTNPNVFQQSFWQTVRYGICEIHYGGRVTDELDRRLINAIGENYFNNERVFDNVPGAQKYFDVSGADPKEVGKYPILDCINVNQFLDAIKNLPQNDPPEVFGLNAIADVKLRRDQADEIFQKIIDIQPKESSVGGMTREDVVMKRCQELLPQVPENFNMEQVRKTVVDNGSKPLYVCAKQEIERMQNVLKVLRSTLTDLMAAIDGTIVMNDQLYGSMNSLFDGRIPRHWLRISWPADTLKGWFDEVKARYQQYNTWIQQGTKMDTFWLGGMFNPGGFVTSLRQETVRANAGWQLDQTSLDSEVQPLGGRSTKGDNDKPVNGPTIVSVYCRGFWLEGARWIKTVGANSNTTYGLAELVSVTGKGKSQKLVTDLRNEMPLIKLGTSQRDPKAKPPPVIPLSKDRTYMAPIYKSSQRTDLNYIISIPLQTADPKLFAIHWVLRGVCLTTK</sequence>
<dbReference type="GO" id="GO:0051959">
    <property type="term" value="F:dynein light intermediate chain binding"/>
    <property type="evidence" value="ECO:0000318"/>
    <property type="project" value="GO_Central"/>
</dbReference>
<dbReference type="InterPro" id="IPR013602">
    <property type="entry name" value="Dynein_heavy_linker"/>
</dbReference>
<dbReference type="SMART" id="SM00382">
    <property type="entry name" value="AAA"/>
    <property type="match status" value="3"/>
</dbReference>
<dbReference type="Gene3D" id="3.40.50.300">
    <property type="entry name" value="P-loop containing nucleotide triphosphate hydrolases"/>
    <property type="match status" value="5"/>
</dbReference>
<dbReference type="InterPro" id="IPR004273">
    <property type="entry name" value="Dynein_heavy_D6_P-loop"/>
</dbReference>
<dbReference type="Pfam" id="PF03028">
    <property type="entry name" value="Dynein_heavy"/>
    <property type="match status" value="2"/>
</dbReference>
<dbReference type="GO" id="GO:0045505">
    <property type="term" value="F:dynein intermediate chain binding"/>
    <property type="evidence" value="ECO:0000318"/>
    <property type="project" value="GO_Central"/>
</dbReference>
<feature type="region of interest" description="Disordered" evidence="15">
    <location>
        <begin position="4065"/>
        <end position="4093"/>
    </location>
</feature>
<organism evidence="17 18">
    <name type="scientific">Trichomonas vaginalis (strain ATCC PRA-98 / G3)</name>
    <dbReference type="NCBI Taxonomy" id="412133"/>
    <lineage>
        <taxon>Eukaryota</taxon>
        <taxon>Metamonada</taxon>
        <taxon>Parabasalia</taxon>
        <taxon>Trichomonadida</taxon>
        <taxon>Trichomonadidae</taxon>
        <taxon>Trichomonas</taxon>
    </lineage>
</organism>
<dbReference type="Gene3D" id="1.10.8.710">
    <property type="match status" value="1"/>
</dbReference>
<dbReference type="Pfam" id="PF17857">
    <property type="entry name" value="AAA_lid_1"/>
    <property type="match status" value="1"/>
</dbReference>
<dbReference type="InterPro" id="IPR041658">
    <property type="entry name" value="AAA_lid_11"/>
</dbReference>
<dbReference type="eggNOG" id="KOG3595">
    <property type="taxonomic scope" value="Eukaryota"/>
</dbReference>
<evidence type="ECO:0000256" key="14">
    <source>
        <dbReference type="SAM" id="Coils"/>
    </source>
</evidence>
<evidence type="ECO:0000259" key="16">
    <source>
        <dbReference type="SMART" id="SM00382"/>
    </source>
</evidence>
<evidence type="ECO:0000256" key="2">
    <source>
        <dbReference type="ARBA" id="ARBA00008887"/>
    </source>
</evidence>
<dbReference type="InterPro" id="IPR056759">
    <property type="entry name" value="DYH2-5-8_CC"/>
</dbReference>
<keyword evidence="12" id="KW-0206">Cytoskeleton</keyword>
<dbReference type="InterPro" id="IPR024743">
    <property type="entry name" value="Dynein_HC_stalk"/>
</dbReference>
<feature type="region of interest" description="Disordered" evidence="15">
    <location>
        <begin position="994"/>
        <end position="1013"/>
    </location>
</feature>
<feature type="coiled-coil region" evidence="14">
    <location>
        <begin position="1163"/>
        <end position="1190"/>
    </location>
</feature>
<feature type="coiled-coil region" evidence="14">
    <location>
        <begin position="3368"/>
        <end position="3451"/>
    </location>
</feature>
<feature type="domain" description="AAA+ ATPase" evidence="16">
    <location>
        <begin position="2513"/>
        <end position="2981"/>
    </location>
</feature>
<keyword evidence="13" id="KW-0966">Cell projection</keyword>
<dbReference type="InterPro" id="IPR043157">
    <property type="entry name" value="Dynein_AAA1S"/>
</dbReference>
<dbReference type="FunFam" id="3.40.50.300:FF:000044">
    <property type="entry name" value="Dynein heavy chain 5, axonemal"/>
    <property type="match status" value="1"/>
</dbReference>
<dbReference type="GO" id="GO:0005524">
    <property type="term" value="F:ATP binding"/>
    <property type="evidence" value="ECO:0007669"/>
    <property type="project" value="UniProtKB-KW"/>
</dbReference>
<dbReference type="GO" id="GO:0097729">
    <property type="term" value="C:9+2 motile cilium"/>
    <property type="evidence" value="ECO:0000318"/>
    <property type="project" value="GO_Central"/>
</dbReference>
<dbReference type="FunFam" id="1.20.920.20:FF:000001">
    <property type="entry name" value="dynein heavy chain 2, axonemal"/>
    <property type="match status" value="1"/>
</dbReference>
<comment type="subcellular location">
    <subcellularLocation>
        <location evidence="1">Cytoplasm</location>
        <location evidence="1">Cytoskeleton</location>
        <location evidence="1">Cilium axoneme</location>
    </subcellularLocation>
</comment>
<dbReference type="Gene3D" id="3.10.490.20">
    <property type="match status" value="1"/>
</dbReference>
<dbReference type="Pfam" id="PF25007">
    <property type="entry name" value="DYH2-5-8_CC"/>
    <property type="match status" value="1"/>
</dbReference>
<dbReference type="Gene3D" id="6.10.140.1060">
    <property type="match status" value="1"/>
</dbReference>
<dbReference type="FunFam" id="3.20.180.20:FF:000001">
    <property type="entry name" value="Dynein axonemal heavy chain 5"/>
    <property type="match status" value="1"/>
</dbReference>
<evidence type="ECO:0000313" key="17">
    <source>
        <dbReference type="EMBL" id="EAY11573.1"/>
    </source>
</evidence>
<dbReference type="FunFam" id="3.40.50.300:FF:002141">
    <property type="entry name" value="Dynein heavy chain"/>
    <property type="match status" value="1"/>
</dbReference>
<evidence type="ECO:0000256" key="8">
    <source>
        <dbReference type="ARBA" id="ARBA00023017"/>
    </source>
</evidence>
<dbReference type="Pfam" id="PF18198">
    <property type="entry name" value="AAA_lid_11"/>
    <property type="match status" value="1"/>
</dbReference>
<dbReference type="Pfam" id="PF12775">
    <property type="entry name" value="AAA_7"/>
    <property type="match status" value="1"/>
</dbReference>
<dbReference type="Gene3D" id="1.10.472.130">
    <property type="match status" value="1"/>
</dbReference>
<evidence type="ECO:0000256" key="7">
    <source>
        <dbReference type="ARBA" id="ARBA00022840"/>
    </source>
</evidence>
<proteinExistence type="inferred from homology"/>
<gene>
    <name evidence="17" type="ORF">TVAG_006480</name>
</gene>
<keyword evidence="6" id="KW-0547">Nucleotide-binding</keyword>
<dbReference type="InterPro" id="IPR035706">
    <property type="entry name" value="AAA_9"/>
</dbReference>
<dbReference type="GO" id="GO:0036158">
    <property type="term" value="P:outer dynein arm assembly"/>
    <property type="evidence" value="ECO:0000318"/>
    <property type="project" value="GO_Central"/>
</dbReference>
<dbReference type="Pfam" id="PF08385">
    <property type="entry name" value="DHC_N1"/>
    <property type="match status" value="1"/>
</dbReference>
<dbReference type="InterPro" id="IPR043160">
    <property type="entry name" value="Dynein_C_barrel"/>
</dbReference>
<dbReference type="FunFam" id="1.10.472.130:FF:000018">
    <property type="entry name" value="Dynein heavy chain, putative"/>
    <property type="match status" value="1"/>
</dbReference>
<dbReference type="VEuPathDB" id="TrichDB:TVAG_006480"/>
<dbReference type="InterPro" id="IPR041589">
    <property type="entry name" value="DNAH3_AAA_lid_1"/>
</dbReference>
<dbReference type="FunFam" id="1.20.920.30:FF:000004">
    <property type="entry name" value="Dynein axonemal heavy chain 5"/>
    <property type="match status" value="1"/>
</dbReference>
<evidence type="ECO:0000256" key="13">
    <source>
        <dbReference type="ARBA" id="ARBA00023273"/>
    </source>
</evidence>
<protein>
    <submittedName>
        <fullName evidence="17">Dynein heavy chain family protein</fullName>
    </submittedName>
</protein>
<dbReference type="InterPro" id="IPR042228">
    <property type="entry name" value="Dynein_linker_3"/>
</dbReference>
<dbReference type="InterPro" id="IPR042219">
    <property type="entry name" value="AAA_lid_11_sf"/>
</dbReference>
<keyword evidence="4" id="KW-0493">Microtubule</keyword>
<keyword evidence="10" id="KW-0969">Cilium</keyword>
<dbReference type="GO" id="GO:0036157">
    <property type="term" value="C:outer dynein arm"/>
    <property type="evidence" value="ECO:0000318"/>
    <property type="project" value="GO_Central"/>
</dbReference>
<evidence type="ECO:0000256" key="1">
    <source>
        <dbReference type="ARBA" id="ARBA00004430"/>
    </source>
</evidence>
<dbReference type="InterPro" id="IPR041466">
    <property type="entry name" value="Dynein_AAA5_ext"/>
</dbReference>
<feature type="region of interest" description="Disordered" evidence="15">
    <location>
        <begin position="403"/>
        <end position="430"/>
    </location>
</feature>
<dbReference type="Gene3D" id="1.20.920.20">
    <property type="match status" value="1"/>
</dbReference>
<dbReference type="FunFam" id="3.40.50.300:FF:000049">
    <property type="entry name" value="Dynein, axonemal, heavy chain 5"/>
    <property type="match status" value="1"/>
</dbReference>
<dbReference type="RefSeq" id="XP_001323796.1">
    <property type="nucleotide sequence ID" value="XM_001323761.1"/>
</dbReference>
<dbReference type="InterPro" id="IPR027417">
    <property type="entry name" value="P-loop_NTPase"/>
</dbReference>
<evidence type="ECO:0000256" key="5">
    <source>
        <dbReference type="ARBA" id="ARBA00022737"/>
    </source>
</evidence>
<dbReference type="Pfam" id="PF12774">
    <property type="entry name" value="AAA_6"/>
    <property type="match status" value="1"/>
</dbReference>
<feature type="compositionally biased region" description="Polar residues" evidence="15">
    <location>
        <begin position="403"/>
        <end position="420"/>
    </location>
</feature>
<dbReference type="SUPFAM" id="SSF52540">
    <property type="entry name" value="P-loop containing nucleoside triphosphate hydrolases"/>
    <property type="match status" value="4"/>
</dbReference>
<evidence type="ECO:0000256" key="3">
    <source>
        <dbReference type="ARBA" id="ARBA00022490"/>
    </source>
</evidence>
<feature type="domain" description="AAA+ ATPase" evidence="16">
    <location>
        <begin position="2182"/>
        <end position="2310"/>
    </location>
</feature>
<dbReference type="Gene3D" id="1.20.1270.280">
    <property type="match status" value="1"/>
</dbReference>
<dbReference type="InterPro" id="IPR026983">
    <property type="entry name" value="DHC"/>
</dbReference>
<evidence type="ECO:0000256" key="9">
    <source>
        <dbReference type="ARBA" id="ARBA00023054"/>
    </source>
</evidence>
<feature type="coiled-coil region" evidence="14">
    <location>
        <begin position="4388"/>
        <end position="4415"/>
    </location>
</feature>
<dbReference type="FunFam" id="1.10.8.710:FF:000003">
    <property type="entry name" value="Dynein axonemal heavy chain 5"/>
    <property type="match status" value="1"/>
</dbReference>
<evidence type="ECO:0000256" key="11">
    <source>
        <dbReference type="ARBA" id="ARBA00023175"/>
    </source>
</evidence>
<dbReference type="InterPro" id="IPR003593">
    <property type="entry name" value="AAA+_ATPase"/>
</dbReference>
<evidence type="ECO:0000256" key="4">
    <source>
        <dbReference type="ARBA" id="ARBA00022701"/>
    </source>
</evidence>
<dbReference type="STRING" id="5722.A2E755"/>
<dbReference type="Pfam" id="PF12780">
    <property type="entry name" value="AAA_8"/>
    <property type="match status" value="1"/>
</dbReference>
<dbReference type="Pfam" id="PF17852">
    <property type="entry name" value="Dynein_AAA_lid"/>
    <property type="match status" value="1"/>
</dbReference>
<reference evidence="17" key="2">
    <citation type="journal article" date="2007" name="Science">
        <title>Draft genome sequence of the sexually transmitted pathogen Trichomonas vaginalis.</title>
        <authorList>
            <person name="Carlton J.M."/>
            <person name="Hirt R.P."/>
            <person name="Silva J.C."/>
            <person name="Delcher A.L."/>
            <person name="Schatz M."/>
            <person name="Zhao Q."/>
            <person name="Wortman J.R."/>
            <person name="Bidwell S.L."/>
            <person name="Alsmark U.C.M."/>
            <person name="Besteiro S."/>
            <person name="Sicheritz-Ponten T."/>
            <person name="Noel C.J."/>
            <person name="Dacks J.B."/>
            <person name="Foster P.G."/>
            <person name="Simillion C."/>
            <person name="Van de Peer Y."/>
            <person name="Miranda-Saavedra D."/>
            <person name="Barton G.J."/>
            <person name="Westrop G.D."/>
            <person name="Mueller S."/>
            <person name="Dessi D."/>
            <person name="Fiori P.L."/>
            <person name="Ren Q."/>
            <person name="Paulsen I."/>
            <person name="Zhang H."/>
            <person name="Bastida-Corcuera F.D."/>
            <person name="Simoes-Barbosa A."/>
            <person name="Brown M.T."/>
            <person name="Hayes R.D."/>
            <person name="Mukherjee M."/>
            <person name="Okumura C.Y."/>
            <person name="Schneider R."/>
            <person name="Smith A.J."/>
            <person name="Vanacova S."/>
            <person name="Villalvazo M."/>
            <person name="Haas B.J."/>
            <person name="Pertea M."/>
            <person name="Feldblyum T.V."/>
            <person name="Utterback T.R."/>
            <person name="Shu C.L."/>
            <person name="Osoegawa K."/>
            <person name="de Jong P.J."/>
            <person name="Hrdy I."/>
            <person name="Horvathova L."/>
            <person name="Zubacova Z."/>
            <person name="Dolezal P."/>
            <person name="Malik S.B."/>
            <person name="Logsdon J.M. Jr."/>
            <person name="Henze K."/>
            <person name="Gupta A."/>
            <person name="Wang C.C."/>
            <person name="Dunne R.L."/>
            <person name="Upcroft J.A."/>
            <person name="Upcroft P."/>
            <person name="White O."/>
            <person name="Salzberg S.L."/>
            <person name="Tang P."/>
            <person name="Chiu C.-H."/>
            <person name="Lee Y.-S."/>
            <person name="Embley T.M."/>
            <person name="Coombs G.H."/>
            <person name="Mottram J.C."/>
            <person name="Tachezy J."/>
            <person name="Fraser-Liggett C.M."/>
            <person name="Johnson P.J."/>
        </authorList>
    </citation>
    <scope>NUCLEOTIDE SEQUENCE [LARGE SCALE GENOMIC DNA]</scope>
    <source>
        <strain evidence="17">G3</strain>
    </source>
</reference>
<dbReference type="Gene3D" id="1.10.8.1220">
    <property type="match status" value="1"/>
</dbReference>
<dbReference type="Gene3D" id="3.20.180.20">
    <property type="entry name" value="Dynein heavy chain, N-terminal domain 2"/>
    <property type="match status" value="1"/>
</dbReference>
<evidence type="ECO:0000256" key="12">
    <source>
        <dbReference type="ARBA" id="ARBA00023212"/>
    </source>
</evidence>
<dbReference type="KEGG" id="tva:4769527"/>
<comment type="similarity">
    <text evidence="2">Belongs to the dynein heavy chain family.</text>
</comment>
<dbReference type="PANTHER" id="PTHR46532">
    <property type="entry name" value="MALE FERTILITY FACTOR KL5"/>
    <property type="match status" value="1"/>
</dbReference>
<keyword evidence="18" id="KW-1185">Reference proteome</keyword>
<evidence type="ECO:0000256" key="6">
    <source>
        <dbReference type="ARBA" id="ARBA00022741"/>
    </source>
</evidence>
<dbReference type="InterPro" id="IPR013594">
    <property type="entry name" value="Dynein_heavy_tail"/>
</dbReference>
<dbReference type="Pfam" id="PF08393">
    <property type="entry name" value="DHC_N2"/>
    <property type="match status" value="1"/>
</dbReference>
<keyword evidence="5" id="KW-0677">Repeat</keyword>
<dbReference type="InterPro" id="IPR041228">
    <property type="entry name" value="Dynein_C"/>
</dbReference>
<dbReference type="Pfam" id="PF12781">
    <property type="entry name" value="AAA_9"/>
    <property type="match status" value="1"/>
</dbReference>
<feature type="coiled-coil region" evidence="14">
    <location>
        <begin position="3674"/>
        <end position="3708"/>
    </location>
</feature>
<accession>A2E755</accession>
<dbReference type="Gene3D" id="1.10.287.2620">
    <property type="match status" value="1"/>
</dbReference>
<keyword evidence="8" id="KW-0243">Dynein</keyword>
<dbReference type="Pfam" id="PF18199">
    <property type="entry name" value="Dynein_C"/>
    <property type="match status" value="1"/>
</dbReference>
<name>A2E755_TRIV3</name>
<dbReference type="Proteomes" id="UP000001542">
    <property type="component" value="Unassembled WGS sequence"/>
</dbReference>
<dbReference type="VEuPathDB" id="TrichDB:TVAGG3_0983110"/>
<dbReference type="OrthoDB" id="447173at2759"/>
<feature type="compositionally biased region" description="Basic and acidic residues" evidence="15">
    <location>
        <begin position="998"/>
        <end position="1010"/>
    </location>
</feature>
<dbReference type="InParanoid" id="A2E755"/>
<evidence type="ECO:0000313" key="18">
    <source>
        <dbReference type="Proteomes" id="UP000001542"/>
    </source>
</evidence>
<dbReference type="Pfam" id="PF12777">
    <property type="entry name" value="MT"/>
    <property type="match status" value="1"/>
</dbReference>
<dbReference type="GO" id="GO:0008569">
    <property type="term" value="F:minus-end-directed microtubule motor activity"/>
    <property type="evidence" value="ECO:0000318"/>
    <property type="project" value="GO_Central"/>
</dbReference>
<dbReference type="Gene3D" id="1.20.920.30">
    <property type="match status" value="1"/>
</dbReference>